<dbReference type="EMBL" id="WOFH01000002">
    <property type="protein sequence ID" value="MUN36341.1"/>
    <property type="molecule type" value="Genomic_DNA"/>
</dbReference>
<evidence type="ECO:0000256" key="7">
    <source>
        <dbReference type="RuleBase" id="RU363032"/>
    </source>
</evidence>
<reference evidence="9 10" key="1">
    <citation type="submission" date="2019-11" db="EMBL/GenBank/DDBJ databases">
        <authorList>
            <person name="Cao P."/>
        </authorList>
    </citation>
    <scope>NUCLEOTIDE SEQUENCE [LARGE SCALE GENOMIC DNA]</scope>
    <source>
        <strain evidence="9 10">NEAU-AAG5</strain>
    </source>
</reference>
<accession>A0A7K1KVW8</accession>
<feature type="domain" description="ABC transmembrane type-1" evidence="8">
    <location>
        <begin position="68"/>
        <end position="250"/>
    </location>
</feature>
<dbReference type="Proteomes" id="UP000432015">
    <property type="component" value="Unassembled WGS sequence"/>
</dbReference>
<dbReference type="Gene3D" id="1.10.3720.10">
    <property type="entry name" value="MetI-like"/>
    <property type="match status" value="1"/>
</dbReference>
<sequence>MTHQSTSSRGLSRPGKWARGAVGVAVLFLASEALGRAEIVDRSYLPPASTVVARAFELFGDAEFLHNVRVTLTAWGLGLGFAIVIAVPLGLLFGSVPAINTGARAIVEFLRPIPSVALIPLAGLVLGSGLGMEVPLIVYAASWPILFNTMYGLDDVDPTAKETLRTFGFSRTQVLLRVSLRSAAPFIATGVRLAASIALILAVGTEILSGFGEGLGIFIANASNVPDGTRDVLAGTVWAGCLGLISDTLLVQAENRLFRWHFALRSGAS</sequence>
<gene>
    <name evidence="9" type="ORF">GNZ18_06970</name>
</gene>
<keyword evidence="2 7" id="KW-0813">Transport</keyword>
<organism evidence="9 10">
    <name type="scientific">Actinomadura litoris</name>
    <dbReference type="NCBI Taxonomy" id="2678616"/>
    <lineage>
        <taxon>Bacteria</taxon>
        <taxon>Bacillati</taxon>
        <taxon>Actinomycetota</taxon>
        <taxon>Actinomycetes</taxon>
        <taxon>Streptosporangiales</taxon>
        <taxon>Thermomonosporaceae</taxon>
        <taxon>Actinomadura</taxon>
    </lineage>
</organism>
<evidence type="ECO:0000256" key="2">
    <source>
        <dbReference type="ARBA" id="ARBA00022448"/>
    </source>
</evidence>
<protein>
    <submittedName>
        <fullName evidence="9">ABC transporter permease subunit</fullName>
    </submittedName>
</protein>
<feature type="transmembrane region" description="Helical" evidence="7">
    <location>
        <begin position="117"/>
        <end position="141"/>
    </location>
</feature>
<keyword evidence="6 7" id="KW-0472">Membrane</keyword>
<evidence type="ECO:0000256" key="5">
    <source>
        <dbReference type="ARBA" id="ARBA00022989"/>
    </source>
</evidence>
<dbReference type="InterPro" id="IPR000515">
    <property type="entry name" value="MetI-like"/>
</dbReference>
<evidence type="ECO:0000256" key="6">
    <source>
        <dbReference type="ARBA" id="ARBA00023136"/>
    </source>
</evidence>
<keyword evidence="5 7" id="KW-1133">Transmembrane helix</keyword>
<proteinExistence type="inferred from homology"/>
<keyword evidence="3" id="KW-1003">Cell membrane</keyword>
<comment type="similarity">
    <text evidence="7">Belongs to the binding-protein-dependent transport system permease family.</text>
</comment>
<dbReference type="GO" id="GO:0005886">
    <property type="term" value="C:plasma membrane"/>
    <property type="evidence" value="ECO:0007669"/>
    <property type="project" value="UniProtKB-SubCell"/>
</dbReference>
<dbReference type="CDD" id="cd06261">
    <property type="entry name" value="TM_PBP2"/>
    <property type="match status" value="1"/>
</dbReference>
<dbReference type="Pfam" id="PF00528">
    <property type="entry name" value="BPD_transp_1"/>
    <property type="match status" value="1"/>
</dbReference>
<evidence type="ECO:0000256" key="4">
    <source>
        <dbReference type="ARBA" id="ARBA00022692"/>
    </source>
</evidence>
<feature type="transmembrane region" description="Helical" evidence="7">
    <location>
        <begin position="74"/>
        <end position="96"/>
    </location>
</feature>
<evidence type="ECO:0000313" key="9">
    <source>
        <dbReference type="EMBL" id="MUN36341.1"/>
    </source>
</evidence>
<dbReference type="PROSITE" id="PS50928">
    <property type="entry name" value="ABC_TM1"/>
    <property type="match status" value="1"/>
</dbReference>
<dbReference type="PANTHER" id="PTHR30151:SF0">
    <property type="entry name" value="ABC TRANSPORTER PERMEASE PROTEIN MJ0413-RELATED"/>
    <property type="match status" value="1"/>
</dbReference>
<evidence type="ECO:0000313" key="10">
    <source>
        <dbReference type="Proteomes" id="UP000432015"/>
    </source>
</evidence>
<dbReference type="InterPro" id="IPR035906">
    <property type="entry name" value="MetI-like_sf"/>
</dbReference>
<dbReference type="AlphaFoldDB" id="A0A7K1KVW8"/>
<dbReference type="SUPFAM" id="SSF161098">
    <property type="entry name" value="MetI-like"/>
    <property type="match status" value="1"/>
</dbReference>
<keyword evidence="4 7" id="KW-0812">Transmembrane</keyword>
<comment type="subcellular location">
    <subcellularLocation>
        <location evidence="1 7">Cell membrane</location>
        <topology evidence="1 7">Multi-pass membrane protein</topology>
    </subcellularLocation>
</comment>
<dbReference type="PANTHER" id="PTHR30151">
    <property type="entry name" value="ALKANE SULFONATE ABC TRANSPORTER-RELATED, MEMBRANE SUBUNIT"/>
    <property type="match status" value="1"/>
</dbReference>
<evidence type="ECO:0000259" key="8">
    <source>
        <dbReference type="PROSITE" id="PS50928"/>
    </source>
</evidence>
<name>A0A7K1KVW8_9ACTN</name>
<dbReference type="GO" id="GO:0055085">
    <property type="term" value="P:transmembrane transport"/>
    <property type="evidence" value="ECO:0007669"/>
    <property type="project" value="InterPro"/>
</dbReference>
<keyword evidence="10" id="KW-1185">Reference proteome</keyword>
<evidence type="ECO:0000256" key="3">
    <source>
        <dbReference type="ARBA" id="ARBA00022475"/>
    </source>
</evidence>
<evidence type="ECO:0000256" key="1">
    <source>
        <dbReference type="ARBA" id="ARBA00004651"/>
    </source>
</evidence>
<comment type="caution">
    <text evidence="9">The sequence shown here is derived from an EMBL/GenBank/DDBJ whole genome shotgun (WGS) entry which is preliminary data.</text>
</comment>